<sequence length="390" mass="42073">MYAFGPACAAVLGDWGADVIKIVHPSFADPMRGNPVAGLPERDDDLAFMWEQLNRNKRSVTLDVATEAGRAVLDELLARADVFVTNLLPDSRARLRLDVEDVQDVNPSIIYARGTGQGARGPERARGAFDHTAFWCRSGIGHAASLTADEFQVLIGPAMGDLTSGFALAAGVAGALVRRGRTGQGAVVDASLLSTGMWLLSPAIVASKLYGIESLPRQRHHEAGIPLVAAYRTADAREVYFAGVRTDLDFRNLCECLGNEALADHELFQTPALRSLNNVALVAVLDALVGSQPLGHWVARFQNLRTPWSIAQTAREVHDDPQVIANDYLTTVQAQGRTPLDLVASPVQFDERAPELRPAPEHGAHTEEVLLELGHTWESISSLRQTGALG</sequence>
<dbReference type="InterPro" id="IPR023606">
    <property type="entry name" value="CoA-Trfase_III_dom_1_sf"/>
</dbReference>
<gene>
    <name evidence="2" type="ORF">UFOPK2754_01037</name>
    <name evidence="3" type="ORF">UFOPK3139_00619</name>
    <name evidence="4" type="ORF">UFOPK3543_03028</name>
    <name evidence="5" type="ORF">UFOPK3967_01471</name>
</gene>
<dbReference type="InterPro" id="IPR003673">
    <property type="entry name" value="CoA-Trfase_fam_III"/>
</dbReference>
<keyword evidence="1" id="KW-0808">Transferase</keyword>
<dbReference type="Gene3D" id="3.30.1540.10">
    <property type="entry name" value="formyl-coa transferase, domain 3"/>
    <property type="match status" value="1"/>
</dbReference>
<evidence type="ECO:0000313" key="2">
    <source>
        <dbReference type="EMBL" id="CAB4739170.1"/>
    </source>
</evidence>
<organism evidence="3">
    <name type="scientific">freshwater metagenome</name>
    <dbReference type="NCBI Taxonomy" id="449393"/>
    <lineage>
        <taxon>unclassified sequences</taxon>
        <taxon>metagenomes</taxon>
        <taxon>ecological metagenomes</taxon>
    </lineage>
</organism>
<dbReference type="PANTHER" id="PTHR48207:SF3">
    <property type="entry name" value="SUCCINATE--HYDROXYMETHYLGLUTARATE COA-TRANSFERASE"/>
    <property type="match status" value="1"/>
</dbReference>
<evidence type="ECO:0000313" key="3">
    <source>
        <dbReference type="EMBL" id="CAB4819658.1"/>
    </source>
</evidence>
<name>A0A6J6ZKS6_9ZZZZ</name>
<dbReference type="EMBL" id="CAFABA010000016">
    <property type="protein sequence ID" value="CAB4819658.1"/>
    <property type="molecule type" value="Genomic_DNA"/>
</dbReference>
<dbReference type="PANTHER" id="PTHR48207">
    <property type="entry name" value="SUCCINATE--HYDROXYMETHYLGLUTARATE COA-TRANSFERASE"/>
    <property type="match status" value="1"/>
</dbReference>
<dbReference type="EMBL" id="CAFBOS010000083">
    <property type="protein sequence ID" value="CAB4998390.1"/>
    <property type="molecule type" value="Genomic_DNA"/>
</dbReference>
<reference evidence="3" key="1">
    <citation type="submission" date="2020-05" db="EMBL/GenBank/DDBJ databases">
        <authorList>
            <person name="Chiriac C."/>
            <person name="Salcher M."/>
            <person name="Ghai R."/>
            <person name="Kavagutti S V."/>
        </authorList>
    </citation>
    <scope>NUCLEOTIDE SEQUENCE</scope>
</reference>
<accession>A0A6J6ZKS6</accession>
<evidence type="ECO:0000256" key="1">
    <source>
        <dbReference type="ARBA" id="ARBA00022679"/>
    </source>
</evidence>
<protein>
    <submittedName>
        <fullName evidence="3">Unannotated protein</fullName>
    </submittedName>
</protein>
<proteinExistence type="predicted"/>
<dbReference type="AlphaFoldDB" id="A0A6J6ZKS6"/>
<evidence type="ECO:0000313" key="5">
    <source>
        <dbReference type="EMBL" id="CAB4998390.1"/>
    </source>
</evidence>
<dbReference type="SUPFAM" id="SSF89796">
    <property type="entry name" value="CoA-transferase family III (CaiB/BaiF)"/>
    <property type="match status" value="1"/>
</dbReference>
<dbReference type="Pfam" id="PF02515">
    <property type="entry name" value="CoA_transf_3"/>
    <property type="match status" value="1"/>
</dbReference>
<dbReference type="EMBL" id="CAEZYR010000029">
    <property type="protein sequence ID" value="CAB4739170.1"/>
    <property type="molecule type" value="Genomic_DNA"/>
</dbReference>
<dbReference type="EMBL" id="CAFBMH010000191">
    <property type="protein sequence ID" value="CAB4937367.1"/>
    <property type="molecule type" value="Genomic_DNA"/>
</dbReference>
<dbReference type="InterPro" id="IPR050483">
    <property type="entry name" value="CoA-transferase_III_domain"/>
</dbReference>
<dbReference type="Gene3D" id="3.40.50.10540">
    <property type="entry name" value="Crotonobetainyl-coa:carnitine coa-transferase, domain 1"/>
    <property type="match status" value="1"/>
</dbReference>
<dbReference type="InterPro" id="IPR044855">
    <property type="entry name" value="CoA-Trfase_III_dom3_sf"/>
</dbReference>
<dbReference type="GO" id="GO:0008410">
    <property type="term" value="F:CoA-transferase activity"/>
    <property type="evidence" value="ECO:0007669"/>
    <property type="project" value="TreeGrafter"/>
</dbReference>
<evidence type="ECO:0000313" key="4">
    <source>
        <dbReference type="EMBL" id="CAB4937367.1"/>
    </source>
</evidence>